<evidence type="ECO:0000256" key="1">
    <source>
        <dbReference type="ARBA" id="ARBA00004706"/>
    </source>
</evidence>
<evidence type="ECO:0000256" key="4">
    <source>
        <dbReference type="ARBA" id="ARBA00012339"/>
    </source>
</evidence>
<dbReference type="PANTHER" id="PTHR43172:SF1">
    <property type="entry name" value="ADENYLOSUCCINATE LYASE"/>
    <property type="match status" value="1"/>
</dbReference>
<evidence type="ECO:0000313" key="14">
    <source>
        <dbReference type="Proteomes" id="UP001210865"/>
    </source>
</evidence>
<dbReference type="PRINTS" id="PR00149">
    <property type="entry name" value="FUMRATELYASE"/>
</dbReference>
<evidence type="ECO:0000256" key="10">
    <source>
        <dbReference type="NCBIfam" id="TIGR00928"/>
    </source>
</evidence>
<keyword evidence="14" id="KW-1185">Reference proteome</keyword>
<dbReference type="EC" id="4.3.2.2" evidence="4 10"/>
<dbReference type="InterPro" id="IPR008948">
    <property type="entry name" value="L-Aspartase-like"/>
</dbReference>
<dbReference type="InterPro" id="IPR020557">
    <property type="entry name" value="Fumarate_lyase_CS"/>
</dbReference>
<dbReference type="InterPro" id="IPR004769">
    <property type="entry name" value="Pur_lyase"/>
</dbReference>
<sequence length="439" mass="48916">MIPRYSRPDMVAIWTPESRFAIWFEIEAHATEKLGELGVVPPSAAKALWDWWATKPVIDVAAIDAIEAVTKHDVIAFLTWVAEQVGDEARFMHQGMTSSDVLDTCLAVQLKRAADLLIADVDRLLEVLERRAIEHKLTPTIGRSHGIHAEPVTFGLKLAQAHVEFQRCRKRLVDAREEIATCAISGAVGTFANIDPQVEEHVAAKLGLTPEPVSTQVIPRDRHAMFFAVLGVVASSIERLAIEVRHLQRTEVLEAEEYFSPGQKGSSAMPHKRNPVLTENLTGLARLVRSAVNPAMENVALWHERDISHSSVERGIAPDATITLDFALARLTGVIDKLLVYPVRMQKNLDKMGGLVHSQRVLLALTQAGVSREDAYRLVQRNAMKVWESDGELSLLELLKADPEVTAALSVNEMEDKFDLGYHFKHVDTIFQRVFGRYV</sequence>
<keyword evidence="11" id="KW-0658">Purine biosynthesis</keyword>
<evidence type="ECO:0000313" key="13">
    <source>
        <dbReference type="EMBL" id="WBO20931.1"/>
    </source>
</evidence>
<dbReference type="Pfam" id="PF00206">
    <property type="entry name" value="Lyase_1"/>
    <property type="match status" value="1"/>
</dbReference>
<dbReference type="Gene3D" id="1.10.275.10">
    <property type="entry name" value="Fumarase/aspartase (N-terminal domain)"/>
    <property type="match status" value="1"/>
</dbReference>
<evidence type="ECO:0000256" key="3">
    <source>
        <dbReference type="ARBA" id="ARBA00008273"/>
    </source>
</evidence>
<protein>
    <recommendedName>
        <fullName evidence="5 10">Adenylosuccinate lyase</fullName>
        <shortName evidence="11">ASL</shortName>
        <ecNumber evidence="4 10">4.3.2.2</ecNumber>
    </recommendedName>
    <alternativeName>
        <fullName evidence="8 11">Adenylosuccinase</fullName>
    </alternativeName>
</protein>
<organism evidence="13 14">
    <name type="scientific">Sphingomonas abietis</name>
    <dbReference type="NCBI Taxonomy" id="3012344"/>
    <lineage>
        <taxon>Bacteria</taxon>
        <taxon>Pseudomonadati</taxon>
        <taxon>Pseudomonadota</taxon>
        <taxon>Alphaproteobacteria</taxon>
        <taxon>Sphingomonadales</taxon>
        <taxon>Sphingomonadaceae</taxon>
        <taxon>Sphingomonas</taxon>
    </lineage>
</organism>
<proteinExistence type="inferred from homology"/>
<dbReference type="NCBIfam" id="TIGR00928">
    <property type="entry name" value="purB"/>
    <property type="match status" value="1"/>
</dbReference>
<gene>
    <name evidence="13" type="primary">purB</name>
    <name evidence="13" type="ORF">PBT88_11995</name>
</gene>
<comment type="pathway">
    <text evidence="2 11">Purine metabolism; AMP biosynthesis via de novo pathway; AMP from IMP: step 2/2.</text>
</comment>
<dbReference type="Proteomes" id="UP001210865">
    <property type="component" value="Chromosome"/>
</dbReference>
<dbReference type="RefSeq" id="WP_270075581.1">
    <property type="nucleotide sequence ID" value="NZ_CP115174.1"/>
</dbReference>
<evidence type="ECO:0000256" key="6">
    <source>
        <dbReference type="ARBA" id="ARBA00023239"/>
    </source>
</evidence>
<comment type="catalytic activity">
    <reaction evidence="9">
        <text>N(6)-(1,2-dicarboxyethyl)-AMP = fumarate + AMP</text>
        <dbReference type="Rhea" id="RHEA:16853"/>
        <dbReference type="ChEBI" id="CHEBI:29806"/>
        <dbReference type="ChEBI" id="CHEBI:57567"/>
        <dbReference type="ChEBI" id="CHEBI:456215"/>
        <dbReference type="EC" id="4.3.2.2"/>
    </reaction>
    <physiologicalReaction direction="left-to-right" evidence="9">
        <dbReference type="Rhea" id="RHEA:16854"/>
    </physiologicalReaction>
</comment>
<dbReference type="CDD" id="cd01360">
    <property type="entry name" value="Adenylsuccinate_lyase_1"/>
    <property type="match status" value="1"/>
</dbReference>
<dbReference type="InterPro" id="IPR022761">
    <property type="entry name" value="Fumarate_lyase_N"/>
</dbReference>
<reference evidence="13 14" key="1">
    <citation type="submission" date="2022-12" db="EMBL/GenBank/DDBJ databases">
        <title>Sphingomonas abieness sp. nov., an endophytic bacterium isolated from Abies koreana.</title>
        <authorList>
            <person name="Jiang L."/>
            <person name="Lee J."/>
        </authorList>
    </citation>
    <scope>NUCLEOTIDE SEQUENCE [LARGE SCALE GENOMIC DNA]</scope>
    <source>
        <strain evidence="14">PAMB 00755</strain>
    </source>
</reference>
<feature type="domain" description="Adenylosuccinate lyase C-terminal" evidence="12">
    <location>
        <begin position="353"/>
        <end position="435"/>
    </location>
</feature>
<dbReference type="Gene3D" id="1.10.40.30">
    <property type="entry name" value="Fumarase/aspartase (C-terminal domain)"/>
    <property type="match status" value="1"/>
</dbReference>
<comment type="pathway">
    <text evidence="1 11">Purine metabolism; IMP biosynthesis via de novo pathway; 5-amino-1-(5-phospho-D-ribosyl)imidazole-4-carboxamide from 5-amino-1-(5-phospho-D-ribosyl)imidazole-4-carboxylate: step 2/2.</text>
</comment>
<dbReference type="GO" id="GO:0016829">
    <property type="term" value="F:lyase activity"/>
    <property type="evidence" value="ECO:0007669"/>
    <property type="project" value="UniProtKB-KW"/>
</dbReference>
<comment type="similarity">
    <text evidence="3 11">Belongs to the lyase 1 family. Adenylosuccinate lyase subfamily.</text>
</comment>
<evidence type="ECO:0000256" key="9">
    <source>
        <dbReference type="ARBA" id="ARBA00049115"/>
    </source>
</evidence>
<accession>A0ABY7NN49</accession>
<evidence type="ECO:0000259" key="12">
    <source>
        <dbReference type="SMART" id="SM00998"/>
    </source>
</evidence>
<dbReference type="InterPro" id="IPR000362">
    <property type="entry name" value="Fumarate_lyase_fam"/>
</dbReference>
<evidence type="ECO:0000256" key="11">
    <source>
        <dbReference type="RuleBase" id="RU361172"/>
    </source>
</evidence>
<dbReference type="InterPro" id="IPR024083">
    <property type="entry name" value="Fumarase/histidase_N"/>
</dbReference>
<evidence type="ECO:0000256" key="2">
    <source>
        <dbReference type="ARBA" id="ARBA00004734"/>
    </source>
</evidence>
<dbReference type="SMART" id="SM00998">
    <property type="entry name" value="ADSL_C"/>
    <property type="match status" value="1"/>
</dbReference>
<dbReference type="SUPFAM" id="SSF48557">
    <property type="entry name" value="L-aspartase-like"/>
    <property type="match status" value="1"/>
</dbReference>
<evidence type="ECO:0000256" key="5">
    <source>
        <dbReference type="ARBA" id="ARBA00017058"/>
    </source>
</evidence>
<keyword evidence="6 11" id="KW-0456">Lyase</keyword>
<dbReference type="PRINTS" id="PR00145">
    <property type="entry name" value="ARGSUCLYASE"/>
</dbReference>
<name>A0ABY7NN49_9SPHN</name>
<dbReference type="EMBL" id="CP115174">
    <property type="protein sequence ID" value="WBO20931.1"/>
    <property type="molecule type" value="Genomic_DNA"/>
</dbReference>
<dbReference type="Pfam" id="PF10397">
    <property type="entry name" value="ADSL_C"/>
    <property type="match status" value="1"/>
</dbReference>
<dbReference type="InterPro" id="IPR019468">
    <property type="entry name" value="AdenyloSucc_lyase_C"/>
</dbReference>
<dbReference type="PROSITE" id="PS00163">
    <property type="entry name" value="FUMARATE_LYASES"/>
    <property type="match status" value="1"/>
</dbReference>
<evidence type="ECO:0000256" key="8">
    <source>
        <dbReference type="ARBA" id="ARBA00030717"/>
    </source>
</evidence>
<evidence type="ECO:0000256" key="7">
    <source>
        <dbReference type="ARBA" id="ARBA00024477"/>
    </source>
</evidence>
<dbReference type="PANTHER" id="PTHR43172">
    <property type="entry name" value="ADENYLOSUCCINATE LYASE"/>
    <property type="match status" value="1"/>
</dbReference>
<dbReference type="Gene3D" id="1.20.200.10">
    <property type="entry name" value="Fumarase/aspartase (Central domain)"/>
    <property type="match status" value="1"/>
</dbReference>
<comment type="catalytic activity">
    <reaction evidence="7">
        <text>(2S)-2-[5-amino-1-(5-phospho-beta-D-ribosyl)imidazole-4-carboxamido]succinate = 5-amino-1-(5-phospho-beta-D-ribosyl)imidazole-4-carboxamide + fumarate</text>
        <dbReference type="Rhea" id="RHEA:23920"/>
        <dbReference type="ChEBI" id="CHEBI:29806"/>
        <dbReference type="ChEBI" id="CHEBI:58443"/>
        <dbReference type="ChEBI" id="CHEBI:58475"/>
        <dbReference type="EC" id="4.3.2.2"/>
    </reaction>
    <physiologicalReaction direction="left-to-right" evidence="7">
        <dbReference type="Rhea" id="RHEA:23921"/>
    </physiologicalReaction>
</comment>